<evidence type="ECO:0000256" key="1">
    <source>
        <dbReference type="SAM" id="MobiDB-lite"/>
    </source>
</evidence>
<dbReference type="Proteomes" id="UP000550707">
    <property type="component" value="Unassembled WGS sequence"/>
</dbReference>
<sequence length="120" mass="13455">MMFIATDRSQTEVPLIPGLGREGFPSFIQKDSLHLDKPQHQDQLGSIEMDGGLSKAAKVAHREHGSVLQELHTAEHPKSRQHWWATVPGLKALEASCPNRCQQSKGRTSRRKSHLGWGVW</sequence>
<accession>A0A7J8E2Z0</accession>
<name>A0A7J8E2Z0_MOLMO</name>
<dbReference type="EMBL" id="JACASF010000015">
    <property type="protein sequence ID" value="KAF6429730.1"/>
    <property type="molecule type" value="Genomic_DNA"/>
</dbReference>
<reference evidence="2 3" key="1">
    <citation type="journal article" date="2020" name="Nature">
        <title>Six reference-quality genomes reveal evolution of bat adaptations.</title>
        <authorList>
            <person name="Jebb D."/>
            <person name="Huang Z."/>
            <person name="Pippel M."/>
            <person name="Hughes G.M."/>
            <person name="Lavrichenko K."/>
            <person name="Devanna P."/>
            <person name="Winkler S."/>
            <person name="Jermiin L.S."/>
            <person name="Skirmuntt E.C."/>
            <person name="Katzourakis A."/>
            <person name="Burkitt-Gray L."/>
            <person name="Ray D.A."/>
            <person name="Sullivan K.A.M."/>
            <person name="Roscito J.G."/>
            <person name="Kirilenko B.M."/>
            <person name="Davalos L.M."/>
            <person name="Corthals A.P."/>
            <person name="Power M.L."/>
            <person name="Jones G."/>
            <person name="Ransome R.D."/>
            <person name="Dechmann D.K.N."/>
            <person name="Locatelli A.G."/>
            <person name="Puechmaille S.J."/>
            <person name="Fedrigo O."/>
            <person name="Jarvis E.D."/>
            <person name="Hiller M."/>
            <person name="Vernes S.C."/>
            <person name="Myers E.W."/>
            <person name="Teeling E.C."/>
        </authorList>
    </citation>
    <scope>NUCLEOTIDE SEQUENCE [LARGE SCALE GENOMIC DNA]</scope>
    <source>
        <strain evidence="2">MMolMol1</strain>
        <tissue evidence="2">Muscle</tissue>
    </source>
</reference>
<dbReference type="InParanoid" id="A0A7J8E2Z0"/>
<feature type="region of interest" description="Disordered" evidence="1">
    <location>
        <begin position="100"/>
        <end position="120"/>
    </location>
</feature>
<protein>
    <submittedName>
        <fullName evidence="2">Uncharacterized protein</fullName>
    </submittedName>
</protein>
<dbReference type="AlphaFoldDB" id="A0A7J8E2Z0"/>
<evidence type="ECO:0000313" key="2">
    <source>
        <dbReference type="EMBL" id="KAF6429730.1"/>
    </source>
</evidence>
<gene>
    <name evidence="2" type="ORF">HJG59_009050</name>
</gene>
<proteinExistence type="predicted"/>
<organism evidence="2 3">
    <name type="scientific">Molossus molossus</name>
    <name type="common">Pallas' mastiff bat</name>
    <name type="synonym">Vespertilio molossus</name>
    <dbReference type="NCBI Taxonomy" id="27622"/>
    <lineage>
        <taxon>Eukaryota</taxon>
        <taxon>Metazoa</taxon>
        <taxon>Chordata</taxon>
        <taxon>Craniata</taxon>
        <taxon>Vertebrata</taxon>
        <taxon>Euteleostomi</taxon>
        <taxon>Mammalia</taxon>
        <taxon>Eutheria</taxon>
        <taxon>Laurasiatheria</taxon>
        <taxon>Chiroptera</taxon>
        <taxon>Yangochiroptera</taxon>
        <taxon>Molossidae</taxon>
        <taxon>Molossus</taxon>
    </lineage>
</organism>
<keyword evidence="3" id="KW-1185">Reference proteome</keyword>
<comment type="caution">
    <text evidence="2">The sequence shown here is derived from an EMBL/GenBank/DDBJ whole genome shotgun (WGS) entry which is preliminary data.</text>
</comment>
<evidence type="ECO:0000313" key="3">
    <source>
        <dbReference type="Proteomes" id="UP000550707"/>
    </source>
</evidence>